<evidence type="ECO:0000313" key="1">
    <source>
        <dbReference type="EMBL" id="PIU46402.1"/>
    </source>
</evidence>
<sequence>MEEIYQKLKKEAEKLAKIPGNSRGEILKTHFNYIKIKKGEEGVRQVGGMMERLGCPIKLKEINSLNWYPEYLSVLVILVAKELFKWSDSDIYNWGYETPKFSFIVRLMMKHFLSLKITYQKAPVYWQGHYDFGELEVPDFSEKEKYFIIRVKDYKFHPITCEFHKGYYVKIAEFGTRNKKFFIEETKCMFKGDPYHEFKTTWQEI</sequence>
<reference evidence="2" key="1">
    <citation type="submission" date="2017-09" db="EMBL/GenBank/DDBJ databases">
        <title>Depth-based differentiation of microbial function through sediment-hosted aquifers and enrichment of novel symbionts in the deep terrestrial subsurface.</title>
        <authorList>
            <person name="Probst A.J."/>
            <person name="Ladd B."/>
            <person name="Jarett J.K."/>
            <person name="Geller-Mcgrath D.E."/>
            <person name="Sieber C.M.K."/>
            <person name="Emerson J.B."/>
            <person name="Anantharaman K."/>
            <person name="Thomas B.C."/>
            <person name="Malmstrom R."/>
            <person name="Stieglmeier M."/>
            <person name="Klingl A."/>
            <person name="Woyke T."/>
            <person name="Ryan C.M."/>
            <person name="Banfield J.F."/>
        </authorList>
    </citation>
    <scope>NUCLEOTIDE SEQUENCE [LARGE SCALE GENOMIC DNA]</scope>
</reference>
<dbReference type="SUPFAM" id="SSF111126">
    <property type="entry name" value="Ligand-binding domain in the NO signalling and Golgi transport"/>
    <property type="match status" value="1"/>
</dbReference>
<gene>
    <name evidence="1" type="ORF">COS93_02655</name>
</gene>
<organism evidence="1 2">
    <name type="scientific">bacterium (Candidatus Gribaldobacteria) CG07_land_8_20_14_0_80_33_18</name>
    <dbReference type="NCBI Taxonomy" id="2014272"/>
    <lineage>
        <taxon>Bacteria</taxon>
        <taxon>Candidatus Gribaldobacteria</taxon>
    </lineage>
</organism>
<accession>A0A2M6Z219</accession>
<protein>
    <submittedName>
        <fullName evidence="1">Uncharacterized protein</fullName>
    </submittedName>
</protein>
<dbReference type="InterPro" id="IPR024096">
    <property type="entry name" value="NO_sig/Golgi_transp_ligand-bd"/>
</dbReference>
<dbReference type="EMBL" id="PEWP01000054">
    <property type="protein sequence ID" value="PIU46402.1"/>
    <property type="molecule type" value="Genomic_DNA"/>
</dbReference>
<name>A0A2M6Z219_9BACT</name>
<dbReference type="AlphaFoldDB" id="A0A2M6Z219"/>
<dbReference type="Gene3D" id="3.30.1380.20">
    <property type="entry name" value="Trafficking protein particle complex subunit 3"/>
    <property type="match status" value="1"/>
</dbReference>
<comment type="caution">
    <text evidence="1">The sequence shown here is derived from an EMBL/GenBank/DDBJ whole genome shotgun (WGS) entry which is preliminary data.</text>
</comment>
<dbReference type="Proteomes" id="UP000228777">
    <property type="component" value="Unassembled WGS sequence"/>
</dbReference>
<proteinExistence type="predicted"/>
<evidence type="ECO:0000313" key="2">
    <source>
        <dbReference type="Proteomes" id="UP000228777"/>
    </source>
</evidence>